<name>A0ABV9RBD6_9PSEU</name>
<feature type="region of interest" description="Disordered" evidence="1">
    <location>
        <begin position="31"/>
        <end position="64"/>
    </location>
</feature>
<organism evidence="2 3">
    <name type="scientific">Actinomycetospora chibensis</name>
    <dbReference type="NCBI Taxonomy" id="663606"/>
    <lineage>
        <taxon>Bacteria</taxon>
        <taxon>Bacillati</taxon>
        <taxon>Actinomycetota</taxon>
        <taxon>Actinomycetes</taxon>
        <taxon>Pseudonocardiales</taxon>
        <taxon>Pseudonocardiaceae</taxon>
        <taxon>Actinomycetospora</taxon>
    </lineage>
</organism>
<keyword evidence="3" id="KW-1185">Reference proteome</keyword>
<gene>
    <name evidence="2" type="ORF">ACFPEL_00585</name>
</gene>
<comment type="caution">
    <text evidence="2">The sequence shown here is derived from an EMBL/GenBank/DDBJ whole genome shotgun (WGS) entry which is preliminary data.</text>
</comment>
<evidence type="ECO:0008006" key="4">
    <source>
        <dbReference type="Google" id="ProtNLM"/>
    </source>
</evidence>
<feature type="region of interest" description="Disordered" evidence="1">
    <location>
        <begin position="86"/>
        <end position="191"/>
    </location>
</feature>
<feature type="compositionally biased region" description="Basic and acidic residues" evidence="1">
    <location>
        <begin position="165"/>
        <end position="191"/>
    </location>
</feature>
<feature type="compositionally biased region" description="Basic and acidic residues" evidence="1">
    <location>
        <begin position="120"/>
        <end position="151"/>
    </location>
</feature>
<feature type="compositionally biased region" description="Low complexity" evidence="1">
    <location>
        <begin position="86"/>
        <end position="97"/>
    </location>
</feature>
<dbReference type="InterPro" id="IPR007793">
    <property type="entry name" value="DivIVA_fam"/>
</dbReference>
<proteinExistence type="predicted"/>
<sequence>MFDLTKRGYNPNQVDGHVQALLARVEMLEHAHRQEQQRADDAEAELTRSRARPAGDTEHGDAVQQGFGHRIERVLRVAEQEAANARATASREAAALMERTRREAETRRQEVEQNLAGRRKALDDEAARRRGELDERERELDEQAAAAREEAEQTLAEARMGAEQITRDAEAESQRRRDDTESIIRRRHTEAENELQRLSGLHDGVRNDLGRLLESLSGQLPARQGGRHLVAANAEVRGDGPHDPQDERVPAEQTGGADAS</sequence>
<feature type="region of interest" description="Disordered" evidence="1">
    <location>
        <begin position="219"/>
        <end position="260"/>
    </location>
</feature>
<dbReference type="PANTHER" id="PTHR35794:SF2">
    <property type="entry name" value="CELL DIVISION PROTEIN DIVIVA"/>
    <property type="match status" value="1"/>
</dbReference>
<evidence type="ECO:0000313" key="2">
    <source>
        <dbReference type="EMBL" id="MFC4830889.1"/>
    </source>
</evidence>
<accession>A0ABV9RBD6</accession>
<dbReference type="PANTHER" id="PTHR35794">
    <property type="entry name" value="CELL DIVISION PROTEIN DIVIVA"/>
    <property type="match status" value="1"/>
</dbReference>
<evidence type="ECO:0000256" key="1">
    <source>
        <dbReference type="SAM" id="MobiDB-lite"/>
    </source>
</evidence>
<protein>
    <recommendedName>
        <fullName evidence="4">DivIVA protein</fullName>
    </recommendedName>
</protein>
<dbReference type="Proteomes" id="UP001595909">
    <property type="component" value="Unassembled WGS sequence"/>
</dbReference>
<feature type="compositionally biased region" description="Basic and acidic residues" evidence="1">
    <location>
        <begin position="98"/>
        <end position="111"/>
    </location>
</feature>
<evidence type="ECO:0000313" key="3">
    <source>
        <dbReference type="Proteomes" id="UP001595909"/>
    </source>
</evidence>
<reference evidence="3" key="1">
    <citation type="journal article" date="2019" name="Int. J. Syst. Evol. Microbiol.">
        <title>The Global Catalogue of Microorganisms (GCM) 10K type strain sequencing project: providing services to taxonomists for standard genome sequencing and annotation.</title>
        <authorList>
            <consortium name="The Broad Institute Genomics Platform"/>
            <consortium name="The Broad Institute Genome Sequencing Center for Infectious Disease"/>
            <person name="Wu L."/>
            <person name="Ma J."/>
        </authorList>
    </citation>
    <scope>NUCLEOTIDE SEQUENCE [LARGE SCALE GENOMIC DNA]</scope>
    <source>
        <strain evidence="3">CCUG 50347</strain>
    </source>
</reference>
<dbReference type="RefSeq" id="WP_274188953.1">
    <property type="nucleotide sequence ID" value="NZ_BAABHN010000001.1"/>
</dbReference>
<feature type="compositionally biased region" description="Basic and acidic residues" evidence="1">
    <location>
        <begin position="31"/>
        <end position="61"/>
    </location>
</feature>
<feature type="compositionally biased region" description="Basic and acidic residues" evidence="1">
    <location>
        <begin position="236"/>
        <end position="250"/>
    </location>
</feature>
<dbReference type="EMBL" id="JBHSIM010000001">
    <property type="protein sequence ID" value="MFC4830889.1"/>
    <property type="molecule type" value="Genomic_DNA"/>
</dbReference>